<evidence type="ECO:0000313" key="3">
    <source>
        <dbReference type="EMBL" id="CBJ12310.1"/>
    </source>
</evidence>
<sequence length="251" mass="26984">MPKHHHNHPGQTYAPQHVHAHPHIHAHPRARFFPLFRPSVHVHRGYTYYSSGALLICAAILIPAMILALLLSPTPGVAGYAASTMTLGATSAGAATVFSAATFGLGALVLYSAIGLAYLYSSAKECYSGNKSMMEMMHSRVVNEDGLTVKGIVKSIGAVVWSPFLLIGGLAGVGIKATVNLFNARKSSAQVDEPLSHVDQLVESPTSDLVKDRNLSEKSNEPTKPVHTKSIFSEFDKKNDEPLTHNSSYTL</sequence>
<dbReference type="OrthoDB" id="5654410at2"/>
<evidence type="ECO:0008006" key="5">
    <source>
        <dbReference type="Google" id="ProtNLM"/>
    </source>
</evidence>
<feature type="region of interest" description="Disordered" evidence="1">
    <location>
        <begin position="209"/>
        <end position="232"/>
    </location>
</feature>
<proteinExistence type="predicted"/>
<dbReference type="RefSeq" id="WP_012979207.1">
    <property type="nucleotide sequence ID" value="NC_013861.1"/>
</dbReference>
<keyword evidence="2" id="KW-0472">Membrane</keyword>
<evidence type="ECO:0000256" key="2">
    <source>
        <dbReference type="SAM" id="Phobius"/>
    </source>
</evidence>
<dbReference type="eggNOG" id="ENOG5032QR1">
    <property type="taxonomic scope" value="Bacteria"/>
</dbReference>
<feature type="compositionally biased region" description="Basic and acidic residues" evidence="1">
    <location>
        <begin position="209"/>
        <end position="221"/>
    </location>
</feature>
<feature type="transmembrane region" description="Helical" evidence="2">
    <location>
        <begin position="92"/>
        <end position="120"/>
    </location>
</feature>
<keyword evidence="2" id="KW-1133">Transmembrane helix</keyword>
<dbReference type="AlphaFoldDB" id="D3HIT1"/>
<dbReference type="HOGENOM" id="CLU_1106079_0_0_6"/>
<gene>
    <name evidence="3" type="ordered locus">LLO_1928</name>
</gene>
<protein>
    <recommendedName>
        <fullName evidence="5">Transmembrane protein</fullName>
    </recommendedName>
</protein>
<dbReference type="KEGG" id="llo:LLO_1928"/>
<name>D3HIT1_LEGLN</name>
<dbReference type="Proteomes" id="UP000001060">
    <property type="component" value="Chromosome"/>
</dbReference>
<organism evidence="3 4">
    <name type="scientific">Legionella longbeachae serogroup 1 (strain NSW150)</name>
    <dbReference type="NCBI Taxonomy" id="661367"/>
    <lineage>
        <taxon>Bacteria</taxon>
        <taxon>Pseudomonadati</taxon>
        <taxon>Pseudomonadota</taxon>
        <taxon>Gammaproteobacteria</taxon>
        <taxon>Legionellales</taxon>
        <taxon>Legionellaceae</taxon>
        <taxon>Legionella</taxon>
    </lineage>
</organism>
<dbReference type="GeneID" id="40926147"/>
<keyword evidence="2" id="KW-0812">Transmembrane</keyword>
<evidence type="ECO:0000256" key="1">
    <source>
        <dbReference type="SAM" id="MobiDB-lite"/>
    </source>
</evidence>
<evidence type="ECO:0000313" key="4">
    <source>
        <dbReference type="Proteomes" id="UP000001060"/>
    </source>
</evidence>
<dbReference type="EMBL" id="FN650140">
    <property type="protein sequence ID" value="CBJ12310.1"/>
    <property type="molecule type" value="Genomic_DNA"/>
</dbReference>
<reference evidence="3 4" key="1">
    <citation type="journal article" date="2010" name="PLoS Genet.">
        <title>Analysis of the Legionella longbeachae genome and transcriptome uncovers unique strategies to cause Legionnaires' disease.</title>
        <authorList>
            <person name="Cazalet C."/>
            <person name="Gomez-Valero L."/>
            <person name="Rusniok C."/>
            <person name="Lomma M."/>
            <person name="Dervins-Ravault D."/>
            <person name="Newton H."/>
            <person name="Sansom F."/>
            <person name="Jarraud S."/>
            <person name="Zidane N."/>
            <person name="Ma L."/>
            <person name="Bouchier C."/>
            <person name="Etienne J."/>
            <person name="Hartland E."/>
            <person name="Buchrieser C."/>
        </authorList>
    </citation>
    <scope>NUCLEOTIDE SEQUENCE [LARGE SCALE GENOMIC DNA]</scope>
    <source>
        <strain evidence="3 4">NSW150</strain>
    </source>
</reference>
<keyword evidence="4" id="KW-1185">Reference proteome</keyword>
<feature type="transmembrane region" description="Helical" evidence="2">
    <location>
        <begin position="46"/>
        <end position="72"/>
    </location>
</feature>
<accession>D3HIT1</accession>